<name>A0AAU2V473_9ACTN</name>
<proteinExistence type="predicted"/>
<organism evidence="3">
    <name type="scientific">Streptomyces sp. NBC_00003</name>
    <dbReference type="NCBI Taxonomy" id="2903608"/>
    <lineage>
        <taxon>Bacteria</taxon>
        <taxon>Bacillati</taxon>
        <taxon>Actinomycetota</taxon>
        <taxon>Actinomycetes</taxon>
        <taxon>Kitasatosporales</taxon>
        <taxon>Streptomycetaceae</taxon>
        <taxon>Streptomyces</taxon>
    </lineage>
</organism>
<keyword evidence="2" id="KW-0472">Membrane</keyword>
<dbReference type="EMBL" id="CP108318">
    <property type="protein sequence ID" value="WTW61926.1"/>
    <property type="molecule type" value="Genomic_DNA"/>
</dbReference>
<dbReference type="AlphaFoldDB" id="A0AAU2V473"/>
<feature type="transmembrane region" description="Helical" evidence="2">
    <location>
        <begin position="102"/>
        <end position="119"/>
    </location>
</feature>
<reference evidence="3" key="1">
    <citation type="submission" date="2022-10" db="EMBL/GenBank/DDBJ databases">
        <title>The complete genomes of actinobacterial strains from the NBC collection.</title>
        <authorList>
            <person name="Joergensen T.S."/>
            <person name="Alvarez Arevalo M."/>
            <person name="Sterndorff E.B."/>
            <person name="Faurdal D."/>
            <person name="Vuksanovic O."/>
            <person name="Mourched A.-S."/>
            <person name="Charusanti P."/>
            <person name="Shaw S."/>
            <person name="Blin K."/>
            <person name="Weber T."/>
        </authorList>
    </citation>
    <scope>NUCLEOTIDE SEQUENCE</scope>
    <source>
        <strain evidence="3">NBC_00003</strain>
    </source>
</reference>
<keyword evidence="2" id="KW-0812">Transmembrane</keyword>
<evidence type="ECO:0000256" key="2">
    <source>
        <dbReference type="SAM" id="Phobius"/>
    </source>
</evidence>
<evidence type="ECO:0000256" key="1">
    <source>
        <dbReference type="SAM" id="MobiDB-lite"/>
    </source>
</evidence>
<protein>
    <submittedName>
        <fullName evidence="3">TRAP transporter TatT component family protein</fullName>
    </submittedName>
</protein>
<feature type="transmembrane region" description="Helical" evidence="2">
    <location>
        <begin position="139"/>
        <end position="160"/>
    </location>
</feature>
<feature type="region of interest" description="Disordered" evidence="1">
    <location>
        <begin position="1"/>
        <end position="21"/>
    </location>
</feature>
<feature type="transmembrane region" description="Helical" evidence="2">
    <location>
        <begin position="79"/>
        <end position="96"/>
    </location>
</feature>
<accession>A0AAU2V473</accession>
<gene>
    <name evidence="3" type="ORF">OG549_15365</name>
</gene>
<feature type="compositionally biased region" description="Low complexity" evidence="1">
    <location>
        <begin position="1"/>
        <end position="14"/>
    </location>
</feature>
<sequence>MTQAQVPQQAQATGQPGGLPPVHPSLSEATRLMAAGTYLDEEYRDAVIDELYVHEERVAAPSLGFDAARVLAHALRARNLEIAWALGILVVWALSVVVTRNAFLIVLGPCLQLGIARLIRGTARPAPWYRTVPAFVLRWWARALLVVFAVSVLVSLFGGYDSSSYNYSSNYGSYGEDGYYGSGSGAGIGAGSGGADSVPSFVAGPARLVGGGALDLASQGFSPGLGWGMLACVAVLALCVGLQRLQFARMMAGELSPEGFQDFAADPAQNNDNGRLKRLAAMIRVEQHAPLAVYRADAPFRGAGDPFEPWSVTIQLRPRKSLGDRRPTRVSNAEILRIVEPLITQLRIPAPTVAAEALAVRDRLRQLEVTEYVFLPVEGLPSRAHAPYREGDFEQHRLAALEEGGEARRHFLRIRVGGWEEHLVTTVFVRVHTQGGMLVLEIAPHVLPPLREDFIRADRTAHDFACRTALGKAAWALVRTPGSAFRSLLVVGRAIGSTWHRLTGGYGRALPDGPARSVRELAAAPDASLFQAMDYRRYVKSIEDRVTSGVRSALYEAGYDTGQFEQKIVNVAQGGVMIENSRGAISVGDHNTVRNEG</sequence>
<keyword evidence="2" id="KW-1133">Transmembrane helix</keyword>
<feature type="transmembrane region" description="Helical" evidence="2">
    <location>
        <begin position="224"/>
        <end position="242"/>
    </location>
</feature>
<evidence type="ECO:0000313" key="3">
    <source>
        <dbReference type="EMBL" id="WTW61926.1"/>
    </source>
</evidence>